<feature type="chain" id="PRO_5032597096" evidence="1">
    <location>
        <begin position="27"/>
        <end position="150"/>
    </location>
</feature>
<keyword evidence="1" id="KW-0732">Signal</keyword>
<reference evidence="2 3" key="1">
    <citation type="submission" date="2020-08" db="EMBL/GenBank/DDBJ databases">
        <title>The Agave Microbiome: Exploring the role of microbial communities in plant adaptations to desert environments.</title>
        <authorList>
            <person name="Partida-Martinez L.P."/>
        </authorList>
    </citation>
    <scope>NUCLEOTIDE SEQUENCE [LARGE SCALE GENOMIC DNA]</scope>
    <source>
        <strain evidence="2 3">AT2.18</strain>
    </source>
</reference>
<evidence type="ECO:0000313" key="3">
    <source>
        <dbReference type="Proteomes" id="UP000550501"/>
    </source>
</evidence>
<dbReference type="Proteomes" id="UP000550501">
    <property type="component" value="Unassembled WGS sequence"/>
</dbReference>
<keyword evidence="3" id="KW-1185">Reference proteome</keyword>
<evidence type="ECO:0000256" key="1">
    <source>
        <dbReference type="SAM" id="SignalP"/>
    </source>
</evidence>
<organism evidence="2 3">
    <name type="scientific">Mycolicibacterium iranicum</name>
    <name type="common">Mycobacterium iranicum</name>
    <dbReference type="NCBI Taxonomy" id="912594"/>
    <lineage>
        <taxon>Bacteria</taxon>
        <taxon>Bacillati</taxon>
        <taxon>Actinomycetota</taxon>
        <taxon>Actinomycetes</taxon>
        <taxon>Mycobacteriales</taxon>
        <taxon>Mycobacteriaceae</taxon>
        <taxon>Mycolicibacterium</taxon>
    </lineage>
</organism>
<proteinExistence type="predicted"/>
<dbReference type="AlphaFoldDB" id="A0A839QC41"/>
<accession>A0A839QC41</accession>
<feature type="signal peptide" evidence="1">
    <location>
        <begin position="1"/>
        <end position="26"/>
    </location>
</feature>
<dbReference type="RefSeq" id="WP_183474233.1">
    <property type="nucleotide sequence ID" value="NZ_JACHVU010000021.1"/>
</dbReference>
<comment type="caution">
    <text evidence="2">The sequence shown here is derived from an EMBL/GenBank/DDBJ whole genome shotgun (WGS) entry which is preliminary data.</text>
</comment>
<dbReference type="EMBL" id="JACHVU010000021">
    <property type="protein sequence ID" value="MBB2993699.1"/>
    <property type="molecule type" value="Genomic_DNA"/>
</dbReference>
<protein>
    <submittedName>
        <fullName evidence="2">Uncharacterized protein</fullName>
    </submittedName>
</protein>
<name>A0A839QC41_MYCIR</name>
<evidence type="ECO:0000313" key="2">
    <source>
        <dbReference type="EMBL" id="MBB2993699.1"/>
    </source>
</evidence>
<gene>
    <name evidence="2" type="ORF">FHR72_005210</name>
</gene>
<sequence length="150" mass="16237">MKVANSLWVLFAAAAVTTSLASPSHAAPFFANYSLLIQGRYDFHTWTWAVSYCIPDAPDCRRIDAIPMPVAKAFEYSGDAHLADGRYTLSVDIPDGMRCGNVYYGPVIATHDVYTWDATTLQGTLTSTFAVGCDGAPGGTLTYPFSLVRL</sequence>